<dbReference type="RefSeq" id="WP_065080019.1">
    <property type="nucleotide sequence ID" value="NZ_LROS01000079.1"/>
</dbReference>
<accession>A0A1A6AI79</accession>
<name>A0A1A6AI79_9CLOT</name>
<evidence type="ECO:0000313" key="2">
    <source>
        <dbReference type="EMBL" id="OBR89756.1"/>
    </source>
</evidence>
<dbReference type="Gene3D" id="3.90.550.10">
    <property type="entry name" value="Spore Coat Polysaccharide Biosynthesis Protein SpsA, Chain A"/>
    <property type="match status" value="1"/>
</dbReference>
<protein>
    <submittedName>
        <fullName evidence="2">Putative glycosyl transferase</fullName>
    </submittedName>
</protein>
<dbReference type="InterPro" id="IPR001173">
    <property type="entry name" value="Glyco_trans_2-like"/>
</dbReference>
<comment type="caution">
    <text evidence="2">The sequence shown here is derived from an EMBL/GenBank/DDBJ whole genome shotgun (WGS) entry which is preliminary data.</text>
</comment>
<dbReference type="GO" id="GO:0016740">
    <property type="term" value="F:transferase activity"/>
    <property type="evidence" value="ECO:0007669"/>
    <property type="project" value="UniProtKB-KW"/>
</dbReference>
<dbReference type="Pfam" id="PF00535">
    <property type="entry name" value="Glycos_transf_2"/>
    <property type="match status" value="1"/>
</dbReference>
<dbReference type="PANTHER" id="PTHR43685">
    <property type="entry name" value="GLYCOSYLTRANSFERASE"/>
    <property type="match status" value="1"/>
</dbReference>
<organism evidence="2 3">
    <name type="scientific">Clostridium ragsdalei P11</name>
    <dbReference type="NCBI Taxonomy" id="1353534"/>
    <lineage>
        <taxon>Bacteria</taxon>
        <taxon>Bacillati</taxon>
        <taxon>Bacillota</taxon>
        <taxon>Clostridia</taxon>
        <taxon>Eubacteriales</taxon>
        <taxon>Clostridiaceae</taxon>
        <taxon>Clostridium</taxon>
    </lineage>
</organism>
<dbReference type="SUPFAM" id="SSF53448">
    <property type="entry name" value="Nucleotide-diphospho-sugar transferases"/>
    <property type="match status" value="1"/>
</dbReference>
<dbReference type="PANTHER" id="PTHR43685:SF2">
    <property type="entry name" value="GLYCOSYLTRANSFERASE 2-LIKE DOMAIN-CONTAINING PROTEIN"/>
    <property type="match status" value="1"/>
</dbReference>
<dbReference type="AlphaFoldDB" id="A0A1A6AI79"/>
<dbReference type="PATRIC" id="fig|1353534.3.peg.4092"/>
<gene>
    <name evidence="2" type="ORF">CLRAG_40180</name>
</gene>
<keyword evidence="3" id="KW-1185">Reference proteome</keyword>
<evidence type="ECO:0000313" key="3">
    <source>
        <dbReference type="Proteomes" id="UP000093954"/>
    </source>
</evidence>
<feature type="domain" description="Glycosyltransferase 2-like" evidence="1">
    <location>
        <begin position="29"/>
        <end position="148"/>
    </location>
</feature>
<proteinExistence type="predicted"/>
<dbReference type="EMBL" id="LROS01000079">
    <property type="protein sequence ID" value="OBR89756.1"/>
    <property type="molecule type" value="Genomic_DNA"/>
</dbReference>
<evidence type="ECO:0000259" key="1">
    <source>
        <dbReference type="Pfam" id="PF00535"/>
    </source>
</evidence>
<sequence length="253" mass="29841">MLQKIAREKILVKSIREKYSKTFQPGVSIITPTNKLQNIDNIFLNYVRLNYKNKELIIILNNNNLDIKDYEAKVKSLKEIRIFQVDENCTLGKCLNFGIEQSKYDYISKMDDDDYYAPNYLTDLMNVFKYTDAQITGKCSRFIYFKENNELGIFLPNFEKQFTRTVAGGTILFKKEIFEKVKFKNVTVGEDNFFLDDCLKAGIKMFSSDKYNYVYMRNKNLNDHTWRISQQDLFAEYVKRCLITSNFISIVTV</sequence>
<keyword evidence="2" id="KW-0808">Transferase</keyword>
<dbReference type="InterPro" id="IPR029044">
    <property type="entry name" value="Nucleotide-diphossugar_trans"/>
</dbReference>
<reference evidence="2 3" key="1">
    <citation type="journal article" date="2012" name="Front. Microbiol.">
        <title>Draft Genome Sequence of the Virulent Strain 01-B526 of the Fish Pathogen Aeromonas salmonicida.</title>
        <authorList>
            <person name="Charette S.J."/>
            <person name="Brochu F."/>
            <person name="Boyle B."/>
            <person name="Filion G."/>
            <person name="Tanaka K.H."/>
            <person name="Derome N."/>
        </authorList>
    </citation>
    <scope>NUCLEOTIDE SEQUENCE [LARGE SCALE GENOMIC DNA]</scope>
    <source>
        <strain evidence="2 3">P11</strain>
    </source>
</reference>
<dbReference type="Proteomes" id="UP000093954">
    <property type="component" value="Unassembled WGS sequence"/>
</dbReference>
<dbReference type="InterPro" id="IPR050834">
    <property type="entry name" value="Glycosyltransf_2"/>
</dbReference>